<gene>
    <name evidence="1" type="ORF">GGR27_003190</name>
</gene>
<evidence type="ECO:0000313" key="2">
    <source>
        <dbReference type="Proteomes" id="UP000770785"/>
    </source>
</evidence>
<dbReference type="RefSeq" id="WP_168038978.1">
    <property type="nucleotide sequence ID" value="NZ_JAATJH010000005.1"/>
</dbReference>
<accession>A0ABX0XFM5</accession>
<dbReference type="Pfam" id="PF13366">
    <property type="entry name" value="PDDEXK_3"/>
    <property type="match status" value="1"/>
</dbReference>
<sequence>MNTESAFQPTITQFTKASIDDLTYQVVGLAIEVQRHMGAGLKESVYEECLAIELGKAEIPFRRQVSFYPIYKGTKLSMKSVIDLLVDDILVVELKAVKEVLPVHKAQALNYINLLRMPKALILNFNSANIANDGRLTLVNDLYASLP</sequence>
<evidence type="ECO:0000313" key="1">
    <source>
        <dbReference type="EMBL" id="NJC27673.1"/>
    </source>
</evidence>
<name>A0ABX0XFM5_9BACT</name>
<comment type="caution">
    <text evidence="1">The sequence shown here is derived from an EMBL/GenBank/DDBJ whole genome shotgun (WGS) entry which is preliminary data.</text>
</comment>
<dbReference type="NCBIfam" id="TIGR04256">
    <property type="entry name" value="GxxExxY"/>
    <property type="match status" value="1"/>
</dbReference>
<proteinExistence type="predicted"/>
<dbReference type="EMBL" id="JAATJH010000005">
    <property type="protein sequence ID" value="NJC27673.1"/>
    <property type="molecule type" value="Genomic_DNA"/>
</dbReference>
<dbReference type="Proteomes" id="UP000770785">
    <property type="component" value="Unassembled WGS sequence"/>
</dbReference>
<dbReference type="InterPro" id="IPR026350">
    <property type="entry name" value="GxxExxY"/>
</dbReference>
<keyword evidence="2" id="KW-1185">Reference proteome</keyword>
<reference evidence="1 2" key="1">
    <citation type="submission" date="2020-03" db="EMBL/GenBank/DDBJ databases">
        <title>Genomic Encyclopedia of Type Strains, Phase IV (KMG-IV): sequencing the most valuable type-strain genomes for metagenomic binning, comparative biology and taxonomic classification.</title>
        <authorList>
            <person name="Goeker M."/>
        </authorList>
    </citation>
    <scope>NUCLEOTIDE SEQUENCE [LARGE SCALE GENOMIC DNA]</scope>
    <source>
        <strain evidence="1 2">DSM 105096</strain>
    </source>
</reference>
<organism evidence="1 2">
    <name type="scientific">Neolewinella antarctica</name>
    <dbReference type="NCBI Taxonomy" id="442734"/>
    <lineage>
        <taxon>Bacteria</taxon>
        <taxon>Pseudomonadati</taxon>
        <taxon>Bacteroidota</taxon>
        <taxon>Saprospiria</taxon>
        <taxon>Saprospirales</taxon>
        <taxon>Lewinellaceae</taxon>
        <taxon>Neolewinella</taxon>
    </lineage>
</organism>
<protein>
    <submittedName>
        <fullName evidence="1">GxxExxY protein</fullName>
    </submittedName>
</protein>